<dbReference type="InterPro" id="IPR002347">
    <property type="entry name" value="SDR_fam"/>
</dbReference>
<dbReference type="GO" id="GO:0047001">
    <property type="term" value="F:2-dehydro-3-deoxy-D-gluconate 5-dehydrogenase activity"/>
    <property type="evidence" value="ECO:0007669"/>
    <property type="project" value="UniProtKB-EC"/>
</dbReference>
<evidence type="ECO:0000256" key="2">
    <source>
        <dbReference type="ARBA" id="ARBA00023002"/>
    </source>
</evidence>
<dbReference type="Proteomes" id="UP000095765">
    <property type="component" value="Unassembled WGS sequence"/>
</dbReference>
<proteinExistence type="inferred from homology"/>
<comment type="similarity">
    <text evidence="1">Belongs to the short-chain dehydrogenases/reductases (SDR) family.</text>
</comment>
<name>A0A174TJ12_9FIRM</name>
<dbReference type="EMBL" id="CZBE01000025">
    <property type="protein sequence ID" value="CUQ09066.1"/>
    <property type="molecule type" value="Genomic_DNA"/>
</dbReference>
<dbReference type="PRINTS" id="PR00080">
    <property type="entry name" value="SDRFAMILY"/>
</dbReference>
<keyword evidence="2 3" id="KW-0560">Oxidoreductase</keyword>
<dbReference type="Gene3D" id="3.40.50.720">
    <property type="entry name" value="NAD(P)-binding Rossmann-like Domain"/>
    <property type="match status" value="1"/>
</dbReference>
<dbReference type="RefSeq" id="WP_055245839.1">
    <property type="nucleotide sequence ID" value="NZ_CZBE01000025.1"/>
</dbReference>
<gene>
    <name evidence="3" type="primary">kduD_2</name>
    <name evidence="3" type="ORF">ERS852551_03075</name>
</gene>
<dbReference type="PANTHER" id="PTHR42760">
    <property type="entry name" value="SHORT-CHAIN DEHYDROGENASES/REDUCTASES FAMILY MEMBER"/>
    <property type="match status" value="1"/>
</dbReference>
<dbReference type="PRINTS" id="PR00081">
    <property type="entry name" value="GDHRDH"/>
</dbReference>
<dbReference type="InterPro" id="IPR036291">
    <property type="entry name" value="NAD(P)-bd_dom_sf"/>
</dbReference>
<protein>
    <submittedName>
        <fullName evidence="3">2-dehydro-3-deoxy-D-gluconate 5-dehydrogenase</fullName>
        <ecNumber evidence="3">1.1.1.127</ecNumber>
    </submittedName>
</protein>
<dbReference type="InterPro" id="IPR020904">
    <property type="entry name" value="Sc_DH/Rdtase_CS"/>
</dbReference>
<dbReference type="OrthoDB" id="1999550at2"/>
<dbReference type="EC" id="1.1.1.127" evidence="3"/>
<evidence type="ECO:0000313" key="4">
    <source>
        <dbReference type="Proteomes" id="UP000095765"/>
    </source>
</evidence>
<dbReference type="FunFam" id="3.40.50.720:FF:000084">
    <property type="entry name" value="Short-chain dehydrogenase reductase"/>
    <property type="match status" value="1"/>
</dbReference>
<dbReference type="Pfam" id="PF13561">
    <property type="entry name" value="adh_short_C2"/>
    <property type="match status" value="1"/>
</dbReference>
<accession>A0A174TJ12</accession>
<dbReference type="GO" id="GO:0008206">
    <property type="term" value="P:bile acid metabolic process"/>
    <property type="evidence" value="ECO:0007669"/>
    <property type="project" value="UniProtKB-ARBA"/>
</dbReference>
<dbReference type="AlphaFoldDB" id="A0A174TJ12"/>
<dbReference type="PANTHER" id="PTHR42760:SF5">
    <property type="entry name" value="2-DEHYDRO-3-DEOXY-D-GLUCONATE 5-DEHYDROGENASE"/>
    <property type="match status" value="1"/>
</dbReference>
<reference evidence="3 4" key="1">
    <citation type="submission" date="2015-09" db="EMBL/GenBank/DDBJ databases">
        <authorList>
            <consortium name="Pathogen Informatics"/>
        </authorList>
    </citation>
    <scope>NUCLEOTIDE SEQUENCE [LARGE SCALE GENOMIC DNA]</scope>
    <source>
        <strain evidence="3 4">2789STDY5834939</strain>
    </source>
</reference>
<dbReference type="PROSITE" id="PS00061">
    <property type="entry name" value="ADH_SHORT"/>
    <property type="match status" value="1"/>
</dbReference>
<dbReference type="SUPFAM" id="SSF51735">
    <property type="entry name" value="NAD(P)-binding Rossmann-fold domains"/>
    <property type="match status" value="1"/>
</dbReference>
<organism evidence="3 4">
    <name type="scientific">Anaerotruncus colihominis</name>
    <dbReference type="NCBI Taxonomy" id="169435"/>
    <lineage>
        <taxon>Bacteria</taxon>
        <taxon>Bacillati</taxon>
        <taxon>Bacillota</taxon>
        <taxon>Clostridia</taxon>
        <taxon>Eubacteriales</taxon>
        <taxon>Oscillospiraceae</taxon>
        <taxon>Anaerotruncus</taxon>
    </lineage>
</organism>
<evidence type="ECO:0000313" key="3">
    <source>
        <dbReference type="EMBL" id="CUQ09066.1"/>
    </source>
</evidence>
<evidence type="ECO:0000256" key="1">
    <source>
        <dbReference type="ARBA" id="ARBA00006484"/>
    </source>
</evidence>
<sequence length="254" mass="26959">MILDDFSLKGKAALVTGGGNGIGGGITKGLAEAGASIACVYRTRPPVEMQRYVEGLGRRFLPIQADVGQMPQLKAIMEQTLNAFGRLDILVNNAGICPRASALEYTEEMWDNIIQVNQKSVFFLSQMAARQFVKQGGGGKIINLASMMSYLGGINTAAYTASKSAVMGMTRLMASEWGSLGINVNAIAPGWIKTDLSSAVYNDPQRNANILSRIPQGDWGEPDSFKGIAVLLASDAGSYINGATIPVDGGYLTK</sequence>